<dbReference type="AlphaFoldDB" id="A0AB39RRY2"/>
<sequence>MSDAAEESPLTINVLGELEFIPSTPALTDLKSRARQVLILLVLAMTDERTAEELSRRLRPDPPLHKTTVHQYLGDLRTAGIPLRQRGTHPERYSLDPERVTVDAWQLIEGVNAGPTPDEINRLAQLWRGDPERAHPVGSWLWGRVQRARDELVRLIEGLAPTDRPRDAVLGRLAPELVGDAAPGARRAALPRVLVIDDLHAETVAHQVLASDCECRCDSITSFDEWIEFKDEVDVGVHYQAALVDLHLNNDPAVDDKLGLAIIKWLRDRTEIPVAAVSSAPGSGLALERARLRAEYRLVEIVDKGRENRYLNEIPDVVSLLLGNNDASRRVRLETWLMHAKRHWSREAFERHTPGEALTRMQKEYQAADMAVRHGELEEAAALVEEFCRTWKTDGDSFL</sequence>
<protein>
    <recommendedName>
        <fullName evidence="2">Response regulatory domain-containing protein</fullName>
    </recommendedName>
</protein>
<dbReference type="InterPro" id="IPR036388">
    <property type="entry name" value="WH-like_DNA-bd_sf"/>
</dbReference>
<name>A0AB39RRY2_9ACTN</name>
<accession>A0AB39RRY2</accession>
<dbReference type="Gene3D" id="1.10.10.10">
    <property type="entry name" value="Winged helix-like DNA-binding domain superfamily/Winged helix DNA-binding domain"/>
    <property type="match status" value="1"/>
</dbReference>
<organism evidence="1">
    <name type="scientific">Streptomyces sp. R41</name>
    <dbReference type="NCBI Taxonomy" id="3238632"/>
    <lineage>
        <taxon>Bacteria</taxon>
        <taxon>Bacillati</taxon>
        <taxon>Actinomycetota</taxon>
        <taxon>Actinomycetes</taxon>
        <taxon>Kitasatosporales</taxon>
        <taxon>Streptomycetaceae</taxon>
        <taxon>Streptomyces</taxon>
    </lineage>
</organism>
<dbReference type="EMBL" id="CP163443">
    <property type="protein sequence ID" value="XDQ57977.1"/>
    <property type="molecule type" value="Genomic_DNA"/>
</dbReference>
<dbReference type="RefSeq" id="WP_369251036.1">
    <property type="nucleotide sequence ID" value="NZ_CP163443.1"/>
</dbReference>
<reference evidence="1" key="1">
    <citation type="submission" date="2024-07" db="EMBL/GenBank/DDBJ databases">
        <authorList>
            <person name="Yu S.T."/>
        </authorList>
    </citation>
    <scope>NUCLEOTIDE SEQUENCE</scope>
    <source>
        <strain evidence="1">R41</strain>
    </source>
</reference>
<evidence type="ECO:0000313" key="1">
    <source>
        <dbReference type="EMBL" id="XDQ57977.1"/>
    </source>
</evidence>
<proteinExistence type="predicted"/>
<evidence type="ECO:0008006" key="2">
    <source>
        <dbReference type="Google" id="ProtNLM"/>
    </source>
</evidence>
<gene>
    <name evidence="1" type="ORF">AB5J53_43190</name>
</gene>